<reference evidence="1" key="2">
    <citation type="submission" date="2022-06" db="UniProtKB">
        <authorList>
            <consortium name="EnsemblMetazoa"/>
        </authorList>
    </citation>
    <scope>IDENTIFICATION</scope>
    <source>
        <strain evidence="1">PS312</strain>
    </source>
</reference>
<protein>
    <submittedName>
        <fullName evidence="1">Uncharacterized protein</fullName>
    </submittedName>
</protein>
<accession>A0A8R1UP18</accession>
<dbReference type="EnsemblMetazoa" id="PPA35106.1">
    <property type="protein sequence ID" value="PPA35106.1"/>
    <property type="gene ID" value="WBGene00273475"/>
</dbReference>
<accession>A0A2A6B7N6</accession>
<organism evidence="1 2">
    <name type="scientific">Pristionchus pacificus</name>
    <name type="common">Parasitic nematode worm</name>
    <dbReference type="NCBI Taxonomy" id="54126"/>
    <lineage>
        <taxon>Eukaryota</taxon>
        <taxon>Metazoa</taxon>
        <taxon>Ecdysozoa</taxon>
        <taxon>Nematoda</taxon>
        <taxon>Chromadorea</taxon>
        <taxon>Rhabditida</taxon>
        <taxon>Rhabditina</taxon>
        <taxon>Diplogasteromorpha</taxon>
        <taxon>Diplogasteroidea</taxon>
        <taxon>Neodiplogasteridae</taxon>
        <taxon>Pristionchus</taxon>
    </lineage>
</organism>
<dbReference type="AlphaFoldDB" id="A0A2A6B7N6"/>
<gene>
    <name evidence="1" type="primary">WBGene00273475</name>
</gene>
<dbReference type="Proteomes" id="UP000005239">
    <property type="component" value="Unassembled WGS sequence"/>
</dbReference>
<name>A0A2A6B7N6_PRIPA</name>
<evidence type="ECO:0000313" key="2">
    <source>
        <dbReference type="Proteomes" id="UP000005239"/>
    </source>
</evidence>
<evidence type="ECO:0000313" key="1">
    <source>
        <dbReference type="EnsemblMetazoa" id="PPA35106.1"/>
    </source>
</evidence>
<reference evidence="2" key="1">
    <citation type="journal article" date="2008" name="Nat. Genet.">
        <title>The Pristionchus pacificus genome provides a unique perspective on nematode lifestyle and parasitism.</title>
        <authorList>
            <person name="Dieterich C."/>
            <person name="Clifton S.W."/>
            <person name="Schuster L.N."/>
            <person name="Chinwalla A."/>
            <person name="Delehaunty K."/>
            <person name="Dinkelacker I."/>
            <person name="Fulton L."/>
            <person name="Fulton R."/>
            <person name="Godfrey J."/>
            <person name="Minx P."/>
            <person name="Mitreva M."/>
            <person name="Roeseler W."/>
            <person name="Tian H."/>
            <person name="Witte H."/>
            <person name="Yang S.P."/>
            <person name="Wilson R.K."/>
            <person name="Sommer R.J."/>
        </authorList>
    </citation>
    <scope>NUCLEOTIDE SEQUENCE [LARGE SCALE GENOMIC DNA]</scope>
    <source>
        <strain evidence="2">PS312</strain>
    </source>
</reference>
<proteinExistence type="predicted"/>
<keyword evidence="2" id="KW-1185">Reference proteome</keyword>
<sequence length="563" mass="65392">MTVSINNALHRDTIRDIVSSCSVKGLFVSAENDTLESDALDRLCRFTSQVAAHVDCYEVKLFTMANVDMLLANFKTNEMHSSSRLQLTTWTVVGWYLTILQKKMQCHQRLTSWILWRLDIIVDPRGKVILDFHLSERYLDYFGIRKLSADDKENHNYRIKYFGRRGKFKRGFTWKLSNVVLSGRSSKNTENLSKLRTRVLRRWSRIEKLIITMDNQCQDECAIADPISAIYVLCAHPVKRLFVTARNRTFEAGLFDTLKHLHMDTTHLVETVKFTMFAKVKNDEYLAVLDEGVRERMRDAHRSRKVDVNFIAIIAAGQPPDVKCYSSDYFNIRRPCTQSRFHTIRYALWIAREWNSLALEHFTYRRNLPAIQRLHLTIFDGHPARGTFGKAWVQLSERYLDYFGIKMRSSSARNETDNDRVNFEMLGKFKPGVFLTLTNFVRRLAGRYPEPTENLSNLLAKLAGRCSRIVEMRATMDIIEHKDEFNAIKRALDGATVIELRLERLVNFNQKSAYVVCTVDQQVSVVMIRYLLRSFHVENLYLSSNSSTALEAGIFGEQSSNYY</sequence>